<feature type="transmembrane region" description="Helical" evidence="1">
    <location>
        <begin position="104"/>
        <end position="123"/>
    </location>
</feature>
<dbReference type="AlphaFoldDB" id="A0A1C1CSL3"/>
<dbReference type="EMBL" id="LGRB01000009">
    <property type="protein sequence ID" value="OCT51471.1"/>
    <property type="molecule type" value="Genomic_DNA"/>
</dbReference>
<proteinExistence type="predicted"/>
<accession>A0A1C1CSL3</accession>
<dbReference type="VEuPathDB" id="FungiDB:CLCR_09221"/>
<keyword evidence="1" id="KW-0472">Membrane</keyword>
<dbReference type="InterPro" id="IPR025363">
    <property type="entry name" value="DUF4267"/>
</dbReference>
<comment type="caution">
    <text evidence="2">The sequence shown here is derived from an EMBL/GenBank/DDBJ whole genome shotgun (WGS) entry which is preliminary data.</text>
</comment>
<dbReference type="VEuPathDB" id="FungiDB:G647_06613"/>
<dbReference type="OrthoDB" id="4118836at2759"/>
<sequence>MEAGSSVPPLQYLVAYLLPVMLIGVFVGSLVSPHNLSAAALFPQPANKPMHSFFYLFATRELCLGVALLTLEAYNEWRAVTVLIACIGLNGIGDFLLAGASGGGWWPSFTTHGIPTIVGYWAVWKLWQEYW</sequence>
<reference evidence="3" key="1">
    <citation type="submission" date="2015-07" db="EMBL/GenBank/DDBJ databases">
        <authorList>
            <person name="Teixeira M.M."/>
            <person name="Souza R.C."/>
            <person name="Almeida L.G."/>
            <person name="Vicente V.A."/>
            <person name="de Hoog S."/>
            <person name="Bocca A.L."/>
            <person name="de Almeida S.R."/>
            <person name="Vasconcelos A.T."/>
            <person name="Felipe M.S."/>
        </authorList>
    </citation>
    <scope>NUCLEOTIDE SEQUENCE [LARGE SCALE GENOMIC DNA]</scope>
    <source>
        <strain evidence="3">KSF</strain>
    </source>
</reference>
<evidence type="ECO:0000313" key="3">
    <source>
        <dbReference type="Proteomes" id="UP000094526"/>
    </source>
</evidence>
<name>A0A1C1CSL3_9EURO</name>
<evidence type="ECO:0000313" key="2">
    <source>
        <dbReference type="EMBL" id="OCT51471.1"/>
    </source>
</evidence>
<keyword evidence="3" id="KW-1185">Reference proteome</keyword>
<dbReference type="Pfam" id="PF14087">
    <property type="entry name" value="DUF4267"/>
    <property type="match status" value="1"/>
</dbReference>
<keyword evidence="1" id="KW-1133">Transmembrane helix</keyword>
<evidence type="ECO:0008006" key="4">
    <source>
        <dbReference type="Google" id="ProtNLM"/>
    </source>
</evidence>
<feature type="transmembrane region" description="Helical" evidence="1">
    <location>
        <begin position="12"/>
        <end position="32"/>
    </location>
</feature>
<keyword evidence="1" id="KW-0812">Transmembrane</keyword>
<organism evidence="2 3">
    <name type="scientific">Cladophialophora carrionii</name>
    <dbReference type="NCBI Taxonomy" id="86049"/>
    <lineage>
        <taxon>Eukaryota</taxon>
        <taxon>Fungi</taxon>
        <taxon>Dikarya</taxon>
        <taxon>Ascomycota</taxon>
        <taxon>Pezizomycotina</taxon>
        <taxon>Eurotiomycetes</taxon>
        <taxon>Chaetothyriomycetidae</taxon>
        <taxon>Chaetothyriales</taxon>
        <taxon>Herpotrichiellaceae</taxon>
        <taxon>Cladophialophora</taxon>
    </lineage>
</organism>
<gene>
    <name evidence="2" type="ORF">CLCR_09221</name>
</gene>
<evidence type="ECO:0000256" key="1">
    <source>
        <dbReference type="SAM" id="Phobius"/>
    </source>
</evidence>
<protein>
    <recommendedName>
        <fullName evidence="4">Integral membrane protein</fullName>
    </recommendedName>
</protein>
<dbReference type="eggNOG" id="ENOG502RP6R">
    <property type="taxonomic scope" value="Eukaryota"/>
</dbReference>
<feature type="transmembrane region" description="Helical" evidence="1">
    <location>
        <begin position="77"/>
        <end position="97"/>
    </location>
</feature>
<dbReference type="Proteomes" id="UP000094526">
    <property type="component" value="Unassembled WGS sequence"/>
</dbReference>
<feature type="transmembrane region" description="Helical" evidence="1">
    <location>
        <begin position="53"/>
        <end position="71"/>
    </location>
</feature>